<dbReference type="Proteomes" id="UP001153332">
    <property type="component" value="Unassembled WGS sequence"/>
</dbReference>
<name>A0ACC2JAU1_9PEZI</name>
<proteinExistence type="predicted"/>
<accession>A0ACC2JAU1</accession>
<comment type="caution">
    <text evidence="1">The sequence shown here is derived from an EMBL/GenBank/DDBJ whole genome shotgun (WGS) entry which is preliminary data.</text>
</comment>
<evidence type="ECO:0000313" key="1">
    <source>
        <dbReference type="EMBL" id="KAJ8124502.1"/>
    </source>
</evidence>
<organism evidence="1 2">
    <name type="scientific">Lasiodiplodia mahajangana</name>
    <dbReference type="NCBI Taxonomy" id="1108764"/>
    <lineage>
        <taxon>Eukaryota</taxon>
        <taxon>Fungi</taxon>
        <taxon>Dikarya</taxon>
        <taxon>Ascomycota</taxon>
        <taxon>Pezizomycotina</taxon>
        <taxon>Dothideomycetes</taxon>
        <taxon>Dothideomycetes incertae sedis</taxon>
        <taxon>Botryosphaeriales</taxon>
        <taxon>Botryosphaeriaceae</taxon>
        <taxon>Lasiodiplodia</taxon>
    </lineage>
</organism>
<reference evidence="1" key="1">
    <citation type="submission" date="2022-12" db="EMBL/GenBank/DDBJ databases">
        <title>Genome Sequence of Lasiodiplodia mahajangana.</title>
        <authorList>
            <person name="Buettner E."/>
        </authorList>
    </citation>
    <scope>NUCLEOTIDE SEQUENCE</scope>
    <source>
        <strain evidence="1">VT137</strain>
    </source>
</reference>
<dbReference type="EMBL" id="JAPUUL010002974">
    <property type="protein sequence ID" value="KAJ8124502.1"/>
    <property type="molecule type" value="Genomic_DNA"/>
</dbReference>
<protein>
    <submittedName>
        <fullName evidence="1">Uncharacterized protein</fullName>
    </submittedName>
</protein>
<sequence>MAVILGQKRQTNRRPTTERMRNVHSITISTSPGGNDSRPSEYARCDAHSPAPRVRRHSASSSAGTPVDDDDAAVGYGYRSLPAGGRRWRPPSMTMTDDMWPREGFRGFMSPNASSASA</sequence>
<gene>
    <name evidence="1" type="ORF">O1611_g9138</name>
</gene>
<evidence type="ECO:0000313" key="2">
    <source>
        <dbReference type="Proteomes" id="UP001153332"/>
    </source>
</evidence>
<keyword evidence="2" id="KW-1185">Reference proteome</keyword>